<evidence type="ECO:0000313" key="2">
    <source>
        <dbReference type="Proteomes" id="UP000305948"/>
    </source>
</evidence>
<dbReference type="EMBL" id="ML213506">
    <property type="protein sequence ID" value="TFK54136.1"/>
    <property type="molecule type" value="Genomic_DNA"/>
</dbReference>
<name>A0A5C3NCK6_9AGAM</name>
<evidence type="ECO:0000313" key="1">
    <source>
        <dbReference type="EMBL" id="TFK54136.1"/>
    </source>
</evidence>
<dbReference type="AlphaFoldDB" id="A0A5C3NCK6"/>
<dbReference type="Proteomes" id="UP000305948">
    <property type="component" value="Unassembled WGS sequence"/>
</dbReference>
<reference evidence="1 2" key="1">
    <citation type="journal article" date="2019" name="Nat. Ecol. Evol.">
        <title>Megaphylogeny resolves global patterns of mushroom evolution.</title>
        <authorList>
            <person name="Varga T."/>
            <person name="Krizsan K."/>
            <person name="Foldi C."/>
            <person name="Dima B."/>
            <person name="Sanchez-Garcia M."/>
            <person name="Sanchez-Ramirez S."/>
            <person name="Szollosi G.J."/>
            <person name="Szarkandi J.G."/>
            <person name="Papp V."/>
            <person name="Albert L."/>
            <person name="Andreopoulos W."/>
            <person name="Angelini C."/>
            <person name="Antonin V."/>
            <person name="Barry K.W."/>
            <person name="Bougher N.L."/>
            <person name="Buchanan P."/>
            <person name="Buyck B."/>
            <person name="Bense V."/>
            <person name="Catcheside P."/>
            <person name="Chovatia M."/>
            <person name="Cooper J."/>
            <person name="Damon W."/>
            <person name="Desjardin D."/>
            <person name="Finy P."/>
            <person name="Geml J."/>
            <person name="Haridas S."/>
            <person name="Hughes K."/>
            <person name="Justo A."/>
            <person name="Karasinski D."/>
            <person name="Kautmanova I."/>
            <person name="Kiss B."/>
            <person name="Kocsube S."/>
            <person name="Kotiranta H."/>
            <person name="LaButti K.M."/>
            <person name="Lechner B.E."/>
            <person name="Liimatainen K."/>
            <person name="Lipzen A."/>
            <person name="Lukacs Z."/>
            <person name="Mihaltcheva S."/>
            <person name="Morgado L.N."/>
            <person name="Niskanen T."/>
            <person name="Noordeloos M.E."/>
            <person name="Ohm R.A."/>
            <person name="Ortiz-Santana B."/>
            <person name="Ovrebo C."/>
            <person name="Racz N."/>
            <person name="Riley R."/>
            <person name="Savchenko A."/>
            <person name="Shiryaev A."/>
            <person name="Soop K."/>
            <person name="Spirin V."/>
            <person name="Szebenyi C."/>
            <person name="Tomsovsky M."/>
            <person name="Tulloss R.E."/>
            <person name="Uehling J."/>
            <person name="Grigoriev I.V."/>
            <person name="Vagvolgyi C."/>
            <person name="Papp T."/>
            <person name="Martin F.M."/>
            <person name="Miettinen O."/>
            <person name="Hibbett D.S."/>
            <person name="Nagy L.G."/>
        </authorList>
    </citation>
    <scope>NUCLEOTIDE SEQUENCE [LARGE SCALE GENOMIC DNA]</scope>
    <source>
        <strain evidence="1 2">OMC1185</strain>
    </source>
</reference>
<sequence>MIEKRGCSKQTTATSKHLDICPRNCCSACSRPETAFDDGTCDLVPETNGRTRTVCPDLLWHMCDLMSLWMPQVNSAKCRPGLGLALQNYFMRFRHFYRWAPAICKSGFYRADSRLLVQCAASCWPRVTSVTNFINFPGCSDQVAGPLRISSLAPGRYGMVIRVAGPTL</sequence>
<proteinExistence type="predicted"/>
<organism evidence="1 2">
    <name type="scientific">Heliocybe sulcata</name>
    <dbReference type="NCBI Taxonomy" id="5364"/>
    <lineage>
        <taxon>Eukaryota</taxon>
        <taxon>Fungi</taxon>
        <taxon>Dikarya</taxon>
        <taxon>Basidiomycota</taxon>
        <taxon>Agaricomycotina</taxon>
        <taxon>Agaricomycetes</taxon>
        <taxon>Gloeophyllales</taxon>
        <taxon>Gloeophyllaceae</taxon>
        <taxon>Heliocybe</taxon>
    </lineage>
</organism>
<protein>
    <submittedName>
        <fullName evidence="1">Uncharacterized protein</fullName>
    </submittedName>
</protein>
<gene>
    <name evidence="1" type="ORF">OE88DRAFT_1154607</name>
</gene>
<accession>A0A5C3NCK6</accession>
<keyword evidence="2" id="KW-1185">Reference proteome</keyword>